<sequence>MAFVGRRVEIGGVHQARRLQLFPEERRAPVPRYLRLLPVGLVALGAALNLLTPPEATFTPLFAAAPLVAAALLSFRETVFAALVSTVAVILLSIYVGHAALVSDEMIRGLTVITVSAFSLVVSRLNRQLASARGVAAAVQRAVLPEPPDRVGPLEVAARYQAARVDTLVGGDLYAAVDTAYGARLLVGDVRGKGLGATEAVTVILGAFREIADTEPDLTELGHRLESAWQREGARRTGMDGVEGFTTAVVVEVSSGDPGTLRILDFGHPPPVLLDPDGKARYLEACDPGLPLGLAGLTGAPGG</sequence>
<dbReference type="InterPro" id="IPR001932">
    <property type="entry name" value="PPM-type_phosphatase-like_dom"/>
</dbReference>
<keyword evidence="5" id="KW-1185">Reference proteome</keyword>
<keyword evidence="1" id="KW-0378">Hydrolase</keyword>
<dbReference type="EMBL" id="VKHS01000309">
    <property type="protein sequence ID" value="MBB0230583.1"/>
    <property type="molecule type" value="Genomic_DNA"/>
</dbReference>
<keyword evidence="2" id="KW-1133">Transmembrane helix</keyword>
<dbReference type="Gene3D" id="3.60.40.10">
    <property type="entry name" value="PPM-type phosphatase domain"/>
    <property type="match status" value="1"/>
</dbReference>
<dbReference type="Proteomes" id="UP000530234">
    <property type="component" value="Unassembled WGS sequence"/>
</dbReference>
<evidence type="ECO:0000313" key="5">
    <source>
        <dbReference type="Proteomes" id="UP000530234"/>
    </source>
</evidence>
<feature type="domain" description="PPM-type phosphatase" evidence="3">
    <location>
        <begin position="184"/>
        <end position="296"/>
    </location>
</feature>
<organism evidence="4 5">
    <name type="scientific">Streptomyces calidiresistens</name>
    <dbReference type="NCBI Taxonomy" id="1485586"/>
    <lineage>
        <taxon>Bacteria</taxon>
        <taxon>Bacillati</taxon>
        <taxon>Actinomycetota</taxon>
        <taxon>Actinomycetes</taxon>
        <taxon>Kitasatosporales</taxon>
        <taxon>Streptomycetaceae</taxon>
        <taxon>Streptomyces</taxon>
    </lineage>
</organism>
<dbReference type="InterPro" id="IPR052016">
    <property type="entry name" value="Bact_Sigma-Reg"/>
</dbReference>
<name>A0A7W3T458_9ACTN</name>
<dbReference type="InterPro" id="IPR036457">
    <property type="entry name" value="PPM-type-like_dom_sf"/>
</dbReference>
<accession>A0A7W3T458</accession>
<feature type="transmembrane region" description="Helical" evidence="2">
    <location>
        <begin position="80"/>
        <end position="100"/>
    </location>
</feature>
<protein>
    <submittedName>
        <fullName evidence="4">SpoIIE family protein phosphatase</fullName>
    </submittedName>
</protein>
<evidence type="ECO:0000259" key="3">
    <source>
        <dbReference type="Pfam" id="PF07228"/>
    </source>
</evidence>
<proteinExistence type="predicted"/>
<keyword evidence="2" id="KW-0812">Transmembrane</keyword>
<evidence type="ECO:0000256" key="1">
    <source>
        <dbReference type="ARBA" id="ARBA00022801"/>
    </source>
</evidence>
<feature type="non-terminal residue" evidence="4">
    <location>
        <position position="303"/>
    </location>
</feature>
<dbReference type="GO" id="GO:0016791">
    <property type="term" value="F:phosphatase activity"/>
    <property type="evidence" value="ECO:0007669"/>
    <property type="project" value="TreeGrafter"/>
</dbReference>
<keyword evidence="2" id="KW-0472">Membrane</keyword>
<evidence type="ECO:0000256" key="2">
    <source>
        <dbReference type="SAM" id="Phobius"/>
    </source>
</evidence>
<feature type="transmembrane region" description="Helical" evidence="2">
    <location>
        <begin position="106"/>
        <end position="123"/>
    </location>
</feature>
<reference evidence="5" key="1">
    <citation type="submission" date="2019-10" db="EMBL/GenBank/DDBJ databases">
        <title>Streptomyces sp. nov., a novel actinobacterium isolated from alkaline environment.</title>
        <authorList>
            <person name="Golinska P."/>
        </authorList>
    </citation>
    <scope>NUCLEOTIDE SEQUENCE [LARGE SCALE GENOMIC DNA]</scope>
    <source>
        <strain evidence="5">DSM 42108</strain>
    </source>
</reference>
<dbReference type="Pfam" id="PF07228">
    <property type="entry name" value="SpoIIE"/>
    <property type="match status" value="1"/>
</dbReference>
<dbReference type="PANTHER" id="PTHR43156:SF2">
    <property type="entry name" value="STAGE II SPORULATION PROTEIN E"/>
    <property type="match status" value="1"/>
</dbReference>
<dbReference type="PANTHER" id="PTHR43156">
    <property type="entry name" value="STAGE II SPORULATION PROTEIN E-RELATED"/>
    <property type="match status" value="1"/>
</dbReference>
<comment type="caution">
    <text evidence="4">The sequence shown here is derived from an EMBL/GenBank/DDBJ whole genome shotgun (WGS) entry which is preliminary data.</text>
</comment>
<feature type="transmembrane region" description="Helical" evidence="2">
    <location>
        <begin position="33"/>
        <end position="51"/>
    </location>
</feature>
<dbReference type="AlphaFoldDB" id="A0A7W3T458"/>
<feature type="transmembrane region" description="Helical" evidence="2">
    <location>
        <begin position="57"/>
        <end position="75"/>
    </location>
</feature>
<gene>
    <name evidence="4" type="ORF">FOE67_13925</name>
</gene>
<evidence type="ECO:0000313" key="4">
    <source>
        <dbReference type="EMBL" id="MBB0230583.1"/>
    </source>
</evidence>